<dbReference type="PANTHER" id="PTHR30231:SF4">
    <property type="entry name" value="PROTEIN NEN2"/>
    <property type="match status" value="1"/>
</dbReference>
<name>A0ABT9NEM0_9ACTO</name>
<dbReference type="Pfam" id="PF00929">
    <property type="entry name" value="RNase_T"/>
    <property type="match status" value="1"/>
</dbReference>
<sequence length="231" mass="26097">MMWTNLPRAGFDTETTGVSVTNDRIVTAAIIIHDGEHEERYTWLADPGIEIPAAATAIHGITTERVRKEGRPSTDVLAEVAEILERHMANGNPVVAYNASYDFTLLENELARHGLPTLAQRLGGRVHPVVDPYYLDRHVDRYRKGKRTLEYLAAHYGVPADENFHDAEGDVLMTLRVLDTILAKYPELGQTPLDVIENDQRAAYEEFTDFISRRYPRRTGEPRGWPVSLMS</sequence>
<evidence type="ECO:0000313" key="6">
    <source>
        <dbReference type="Proteomes" id="UP001243212"/>
    </source>
</evidence>
<keyword evidence="5" id="KW-0808">Transferase</keyword>
<organism evidence="5 6">
    <name type="scientific">Trueperella bonasi</name>
    <dbReference type="NCBI Taxonomy" id="312286"/>
    <lineage>
        <taxon>Bacteria</taxon>
        <taxon>Bacillati</taxon>
        <taxon>Actinomycetota</taxon>
        <taxon>Actinomycetes</taxon>
        <taxon>Actinomycetales</taxon>
        <taxon>Actinomycetaceae</taxon>
        <taxon>Trueperella</taxon>
    </lineage>
</organism>
<evidence type="ECO:0000256" key="2">
    <source>
        <dbReference type="ARBA" id="ARBA00022801"/>
    </source>
</evidence>
<dbReference type="EC" id="2.7.7.7" evidence="5"/>
<dbReference type="InterPro" id="IPR036397">
    <property type="entry name" value="RNaseH_sf"/>
</dbReference>
<dbReference type="Proteomes" id="UP001243212">
    <property type="component" value="Unassembled WGS sequence"/>
</dbReference>
<dbReference type="PANTHER" id="PTHR30231">
    <property type="entry name" value="DNA POLYMERASE III SUBUNIT EPSILON"/>
    <property type="match status" value="1"/>
</dbReference>
<evidence type="ECO:0000256" key="1">
    <source>
        <dbReference type="ARBA" id="ARBA00022722"/>
    </source>
</evidence>
<dbReference type="Gene3D" id="3.30.420.10">
    <property type="entry name" value="Ribonuclease H-like superfamily/Ribonuclease H"/>
    <property type="match status" value="1"/>
</dbReference>
<dbReference type="RefSeq" id="WP_307682098.1">
    <property type="nucleotide sequence ID" value="NZ_JAUSQX010000001.1"/>
</dbReference>
<gene>
    <name evidence="5" type="ORF">J2S70_000423</name>
</gene>
<dbReference type="CDD" id="cd06127">
    <property type="entry name" value="DEDDh"/>
    <property type="match status" value="1"/>
</dbReference>
<keyword evidence="3" id="KW-0269">Exonuclease</keyword>
<dbReference type="EMBL" id="JAUSQX010000001">
    <property type="protein sequence ID" value="MDP9805841.1"/>
    <property type="molecule type" value="Genomic_DNA"/>
</dbReference>
<keyword evidence="1" id="KW-0540">Nuclease</keyword>
<dbReference type="InterPro" id="IPR012337">
    <property type="entry name" value="RNaseH-like_sf"/>
</dbReference>
<accession>A0ABT9NEM0</accession>
<evidence type="ECO:0000313" key="5">
    <source>
        <dbReference type="EMBL" id="MDP9805841.1"/>
    </source>
</evidence>
<protein>
    <submittedName>
        <fullName evidence="5">DNA polymerase-3 subunit epsilon</fullName>
        <ecNumber evidence="5">2.7.7.7</ecNumber>
    </submittedName>
</protein>
<keyword evidence="5" id="KW-0548">Nucleotidyltransferase</keyword>
<dbReference type="SMART" id="SM00479">
    <property type="entry name" value="EXOIII"/>
    <property type="match status" value="1"/>
</dbReference>
<keyword evidence="6" id="KW-1185">Reference proteome</keyword>
<feature type="domain" description="Exonuclease" evidence="4">
    <location>
        <begin position="7"/>
        <end position="187"/>
    </location>
</feature>
<keyword evidence="2" id="KW-0378">Hydrolase</keyword>
<proteinExistence type="predicted"/>
<dbReference type="SUPFAM" id="SSF53098">
    <property type="entry name" value="Ribonuclease H-like"/>
    <property type="match status" value="1"/>
</dbReference>
<dbReference type="NCBIfam" id="NF005927">
    <property type="entry name" value="PRK07942.1"/>
    <property type="match status" value="1"/>
</dbReference>
<reference evidence="5 6" key="1">
    <citation type="submission" date="2023-07" db="EMBL/GenBank/DDBJ databases">
        <title>Sequencing the genomes of 1000 actinobacteria strains.</title>
        <authorList>
            <person name="Klenk H.-P."/>
        </authorList>
    </citation>
    <scope>NUCLEOTIDE SEQUENCE [LARGE SCALE GENOMIC DNA]</scope>
    <source>
        <strain evidence="5 6">DSM 17163</strain>
    </source>
</reference>
<evidence type="ECO:0000256" key="3">
    <source>
        <dbReference type="ARBA" id="ARBA00022839"/>
    </source>
</evidence>
<evidence type="ECO:0000259" key="4">
    <source>
        <dbReference type="SMART" id="SM00479"/>
    </source>
</evidence>
<comment type="caution">
    <text evidence="5">The sequence shown here is derived from an EMBL/GenBank/DDBJ whole genome shotgun (WGS) entry which is preliminary data.</text>
</comment>
<dbReference type="GO" id="GO:0003887">
    <property type="term" value="F:DNA-directed DNA polymerase activity"/>
    <property type="evidence" value="ECO:0007669"/>
    <property type="project" value="UniProtKB-EC"/>
</dbReference>
<dbReference type="InterPro" id="IPR013520">
    <property type="entry name" value="Ribonucl_H"/>
</dbReference>